<name>A0A9W6WXN5_9STRA</name>
<accession>A0A9W6WXN5</accession>
<proteinExistence type="predicted"/>
<dbReference type="Proteomes" id="UP001165121">
    <property type="component" value="Unassembled WGS sequence"/>
</dbReference>
<gene>
    <name evidence="1" type="ORF">Pfra01_000284300</name>
</gene>
<keyword evidence="2" id="KW-1185">Reference proteome</keyword>
<organism evidence="1 2">
    <name type="scientific">Phytophthora fragariaefolia</name>
    <dbReference type="NCBI Taxonomy" id="1490495"/>
    <lineage>
        <taxon>Eukaryota</taxon>
        <taxon>Sar</taxon>
        <taxon>Stramenopiles</taxon>
        <taxon>Oomycota</taxon>
        <taxon>Peronosporomycetes</taxon>
        <taxon>Peronosporales</taxon>
        <taxon>Peronosporaceae</taxon>
        <taxon>Phytophthora</taxon>
    </lineage>
</organism>
<evidence type="ECO:0000313" key="1">
    <source>
        <dbReference type="EMBL" id="GMF21421.1"/>
    </source>
</evidence>
<dbReference type="EMBL" id="BSXT01000226">
    <property type="protein sequence ID" value="GMF21421.1"/>
    <property type="molecule type" value="Genomic_DNA"/>
</dbReference>
<comment type="caution">
    <text evidence="1">The sequence shown here is derived from an EMBL/GenBank/DDBJ whole genome shotgun (WGS) entry which is preliminary data.</text>
</comment>
<dbReference type="AlphaFoldDB" id="A0A9W6WXN5"/>
<sequence length="177" mass="18960">MDAAQRVVGTPHHALHAVHRADKVGKVDTLTATGPNEDVLVKVGHAHDFVRHNLADRKHQIVATFPQLAETKEQTVTTSHTPSYEQAKPLTSLLICAGHGSFTLPSLASRMSSAGTWPIVTTSFLHKAPLKLVIANTTSDEPTHLQSCTRKISLGMSPNIYNSIAPNTSASSPHPSP</sequence>
<protein>
    <submittedName>
        <fullName evidence="1">Unnamed protein product</fullName>
    </submittedName>
</protein>
<evidence type="ECO:0000313" key="2">
    <source>
        <dbReference type="Proteomes" id="UP001165121"/>
    </source>
</evidence>
<reference evidence="1" key="1">
    <citation type="submission" date="2023-04" db="EMBL/GenBank/DDBJ databases">
        <title>Phytophthora fragariaefolia NBRC 109709.</title>
        <authorList>
            <person name="Ichikawa N."/>
            <person name="Sato H."/>
            <person name="Tonouchi N."/>
        </authorList>
    </citation>
    <scope>NUCLEOTIDE SEQUENCE</scope>
    <source>
        <strain evidence="1">NBRC 109709</strain>
    </source>
</reference>